<dbReference type="GO" id="GO:0017183">
    <property type="term" value="P:protein histidyl modification to diphthamide"/>
    <property type="evidence" value="ECO:0007669"/>
    <property type="project" value="TreeGrafter"/>
</dbReference>
<evidence type="ECO:0000256" key="11">
    <source>
        <dbReference type="ARBA" id="ARBA00032849"/>
    </source>
</evidence>
<name>F2U0L2_SALR5</name>
<dbReference type="PANTHER" id="PTHR12196">
    <property type="entry name" value="DOMAIN OF UNKNOWN FUNCTION 71 DUF71 -CONTAINING PROTEIN"/>
    <property type="match status" value="1"/>
</dbReference>
<dbReference type="Proteomes" id="UP000007799">
    <property type="component" value="Unassembled WGS sequence"/>
</dbReference>
<dbReference type="InterPro" id="IPR030662">
    <property type="entry name" value="DPH6/MJ0570"/>
</dbReference>
<evidence type="ECO:0000256" key="3">
    <source>
        <dbReference type="ARBA" id="ARBA00012089"/>
    </source>
</evidence>
<feature type="domain" description="Diphthamide synthase" evidence="14">
    <location>
        <begin position="1"/>
        <end position="230"/>
    </location>
</feature>
<dbReference type="EMBL" id="GL832958">
    <property type="protein sequence ID" value="EGD80940.1"/>
    <property type="molecule type" value="Genomic_DNA"/>
</dbReference>
<keyword evidence="16" id="KW-1185">Reference proteome</keyword>
<evidence type="ECO:0000256" key="6">
    <source>
        <dbReference type="ARBA" id="ARBA00022741"/>
    </source>
</evidence>
<dbReference type="RefSeq" id="XP_004997501.1">
    <property type="nucleotide sequence ID" value="XM_004997444.1"/>
</dbReference>
<dbReference type="InterPro" id="IPR035959">
    <property type="entry name" value="RutC-like_sf"/>
</dbReference>
<proteinExistence type="inferred from homology"/>
<evidence type="ECO:0000256" key="5">
    <source>
        <dbReference type="ARBA" id="ARBA00022598"/>
    </source>
</evidence>
<dbReference type="eggNOG" id="KOG2316">
    <property type="taxonomic scope" value="Eukaryota"/>
</dbReference>
<dbReference type="KEGG" id="sre:PTSG_01523"/>
<feature type="compositionally biased region" description="Low complexity" evidence="13">
    <location>
        <begin position="356"/>
        <end position="374"/>
    </location>
</feature>
<dbReference type="InterPro" id="IPR014729">
    <property type="entry name" value="Rossmann-like_a/b/a_fold"/>
</dbReference>
<dbReference type="GO" id="GO:0005524">
    <property type="term" value="F:ATP binding"/>
    <property type="evidence" value="ECO:0007669"/>
    <property type="project" value="UniProtKB-KW"/>
</dbReference>
<evidence type="ECO:0000256" key="13">
    <source>
        <dbReference type="SAM" id="MobiDB-lite"/>
    </source>
</evidence>
<dbReference type="InterPro" id="IPR006175">
    <property type="entry name" value="YjgF/YER057c/UK114"/>
</dbReference>
<dbReference type="AlphaFoldDB" id="F2U0L2"/>
<dbReference type="EC" id="6.3.1.14" evidence="3"/>
<dbReference type="PANTHER" id="PTHR12196:SF2">
    <property type="entry name" value="DIPHTHINE--AMMONIA LIGASE"/>
    <property type="match status" value="1"/>
</dbReference>
<protein>
    <recommendedName>
        <fullName evidence="4">Diphthine--ammonia ligase</fullName>
        <ecNumber evidence="3">6.3.1.14</ecNumber>
    </recommendedName>
    <alternativeName>
        <fullName evidence="9">ATP-binding domain-containing protein 4</fullName>
    </alternativeName>
    <alternativeName>
        <fullName evidence="8">Diphthamide synthase</fullName>
    </alternativeName>
    <alternativeName>
        <fullName evidence="10">Diphthamide synthetase</fullName>
    </alternativeName>
    <alternativeName>
        <fullName evidence="11">Protein DPH6 homolog</fullName>
    </alternativeName>
</protein>
<evidence type="ECO:0000256" key="1">
    <source>
        <dbReference type="ARBA" id="ARBA00005156"/>
    </source>
</evidence>
<dbReference type="Gene3D" id="3.40.50.620">
    <property type="entry name" value="HUPs"/>
    <property type="match status" value="1"/>
</dbReference>
<dbReference type="STRING" id="946362.F2U0L2"/>
<keyword evidence="5" id="KW-0436">Ligase</keyword>
<comment type="pathway">
    <text evidence="1">Protein modification; peptidyl-diphthamide biosynthesis.</text>
</comment>
<dbReference type="FunFam" id="3.90.1490.10:FF:000001">
    <property type="entry name" value="Diphthine--ammonia ligase"/>
    <property type="match status" value="1"/>
</dbReference>
<evidence type="ECO:0000256" key="9">
    <source>
        <dbReference type="ARBA" id="ARBA00031202"/>
    </source>
</evidence>
<dbReference type="eggNOG" id="KOG2317">
    <property type="taxonomic scope" value="Eukaryota"/>
</dbReference>
<dbReference type="InParanoid" id="F2U0L2"/>
<dbReference type="Pfam" id="PF01902">
    <property type="entry name" value="Diphthami_syn_2"/>
    <property type="match status" value="1"/>
</dbReference>
<evidence type="ECO:0000256" key="8">
    <source>
        <dbReference type="ARBA" id="ARBA00029814"/>
    </source>
</evidence>
<evidence type="ECO:0000256" key="12">
    <source>
        <dbReference type="ARBA" id="ARBA00048108"/>
    </source>
</evidence>
<evidence type="ECO:0000256" key="7">
    <source>
        <dbReference type="ARBA" id="ARBA00022840"/>
    </source>
</evidence>
<evidence type="ECO:0000313" key="16">
    <source>
        <dbReference type="Proteomes" id="UP000007799"/>
    </source>
</evidence>
<dbReference type="OrthoDB" id="686384at2759"/>
<accession>F2U0L2</accession>
<evidence type="ECO:0000256" key="2">
    <source>
        <dbReference type="ARBA" id="ARBA00008496"/>
    </source>
</evidence>
<dbReference type="CDD" id="cd01994">
    <property type="entry name" value="AANH_PF0828-like"/>
    <property type="match status" value="1"/>
</dbReference>
<dbReference type="SUPFAM" id="SSF52402">
    <property type="entry name" value="Adenine nucleotide alpha hydrolases-like"/>
    <property type="match status" value="1"/>
</dbReference>
<dbReference type="Gene3D" id="3.30.1330.40">
    <property type="entry name" value="RutC-like"/>
    <property type="match status" value="2"/>
</dbReference>
<evidence type="ECO:0000313" key="15">
    <source>
        <dbReference type="EMBL" id="EGD80940.1"/>
    </source>
</evidence>
<dbReference type="SUPFAM" id="SSF55298">
    <property type="entry name" value="YjgF-like"/>
    <property type="match status" value="2"/>
</dbReference>
<comment type="catalytic activity">
    <reaction evidence="12">
        <text>diphthine-[translation elongation factor 2] + NH4(+) + ATP = diphthamide-[translation elongation factor 2] + AMP + diphosphate + H(+)</text>
        <dbReference type="Rhea" id="RHEA:19753"/>
        <dbReference type="Rhea" id="RHEA-COMP:10172"/>
        <dbReference type="Rhea" id="RHEA-COMP:10174"/>
        <dbReference type="ChEBI" id="CHEBI:15378"/>
        <dbReference type="ChEBI" id="CHEBI:16692"/>
        <dbReference type="ChEBI" id="CHEBI:28938"/>
        <dbReference type="ChEBI" id="CHEBI:30616"/>
        <dbReference type="ChEBI" id="CHEBI:33019"/>
        <dbReference type="ChEBI" id="CHEBI:82696"/>
        <dbReference type="ChEBI" id="CHEBI:456215"/>
        <dbReference type="EC" id="6.3.1.14"/>
    </reaction>
</comment>
<gene>
    <name evidence="15" type="ORF">PTSG_01523</name>
</gene>
<keyword evidence="7 15" id="KW-0067">ATP-binding</keyword>
<keyword evidence="6" id="KW-0547">Nucleotide-binding</keyword>
<dbReference type="Pfam" id="PF01042">
    <property type="entry name" value="Ribonuc_L-PSP"/>
    <property type="match status" value="2"/>
</dbReference>
<dbReference type="CDD" id="cd06156">
    <property type="entry name" value="eu_AANH_C_2"/>
    <property type="match status" value="1"/>
</dbReference>
<feature type="region of interest" description="Disordered" evidence="13">
    <location>
        <begin position="283"/>
        <end position="313"/>
    </location>
</feature>
<evidence type="ECO:0000256" key="10">
    <source>
        <dbReference type="ARBA" id="ARBA00031552"/>
    </source>
</evidence>
<reference evidence="15" key="1">
    <citation type="submission" date="2009-08" db="EMBL/GenBank/DDBJ databases">
        <title>Annotation of Salpingoeca rosetta.</title>
        <authorList>
            <consortium name="The Broad Institute Genome Sequencing Platform"/>
            <person name="Russ C."/>
            <person name="Cuomo C."/>
            <person name="Burger G."/>
            <person name="Gray M.W."/>
            <person name="Holland P.W.H."/>
            <person name="King N."/>
            <person name="Lang F.B.F."/>
            <person name="Roger A.J."/>
            <person name="Ruiz-Trillo I."/>
            <person name="Young S.K."/>
            <person name="Zeng Q."/>
            <person name="Gargeya S."/>
            <person name="Alvarado L."/>
            <person name="Berlin A."/>
            <person name="Chapman S.B."/>
            <person name="Chen Z."/>
            <person name="Freedman E."/>
            <person name="Gellesch M."/>
            <person name="Goldberg J."/>
            <person name="Griggs A."/>
            <person name="Gujja S."/>
            <person name="Heilman E."/>
            <person name="Heiman D."/>
            <person name="Howarth C."/>
            <person name="Mehta T."/>
            <person name="Neiman D."/>
            <person name="Pearson M."/>
            <person name="Roberts A."/>
            <person name="Saif S."/>
            <person name="Shea T."/>
            <person name="Shenoy N."/>
            <person name="Sisk P."/>
            <person name="Stolte C."/>
            <person name="Sykes S."/>
            <person name="White J."/>
            <person name="Yandava C."/>
            <person name="Haas B."/>
            <person name="Nusbaum C."/>
            <person name="Birren B."/>
        </authorList>
    </citation>
    <scope>NUCLEOTIDE SEQUENCE [LARGE SCALE GENOMIC DNA]</scope>
    <source>
        <strain evidence="15">ATCC 50818</strain>
    </source>
</reference>
<evidence type="ECO:0000256" key="4">
    <source>
        <dbReference type="ARBA" id="ARBA00018426"/>
    </source>
</evidence>
<dbReference type="GO" id="GO:0017178">
    <property type="term" value="F:diphthine-ammonia ligase activity"/>
    <property type="evidence" value="ECO:0007669"/>
    <property type="project" value="UniProtKB-EC"/>
</dbReference>
<dbReference type="GeneID" id="16078096"/>
<dbReference type="NCBIfam" id="TIGR00290">
    <property type="entry name" value="MJ0570_dom"/>
    <property type="match status" value="1"/>
</dbReference>
<evidence type="ECO:0000259" key="14">
    <source>
        <dbReference type="Pfam" id="PF01902"/>
    </source>
</evidence>
<feature type="region of interest" description="Disordered" evidence="13">
    <location>
        <begin position="356"/>
        <end position="382"/>
    </location>
</feature>
<dbReference type="Gene3D" id="3.90.1490.10">
    <property type="entry name" value="putative n-type atp pyrophosphatase, domain 2"/>
    <property type="match status" value="1"/>
</dbReference>
<comment type="similarity">
    <text evidence="2">Belongs to the Diphthine--ammonia ligase family.</text>
</comment>
<dbReference type="OMA" id="WAMASIG"/>
<sequence>MDVVALVSGGKDSCHNMLHCVAAGHRIVALANIAPPQDQDEVDSYMYQTVGHEAITRLAQALELPLYRATITGGSVDTSKTYEQTQGDEVEDLVALLQTVLEHHPTVKGVSVGAILSDYQRTRVENICSRLNLTALSYLWQRSQPSLLAEMLDTGLQPIVIKVAAMGLNPRKHCGKPLSALQPLLHRLHGEFDLHVCGEGGEYETFTVDGPLFKKRLVPTNTRVVMHSDDAFAPVGYLRLGEIALEDKTEDELPPSSHQDLVAYARQLLERAGCTDWRAPADEEVGEGQGHEAEGATQAAEQEQDTHARAADASVHAVGDEDVNVTGEAHEPAPPRVESKTAGPWLAVCVNYPSPYSTHTTPQPQSPRHQQQHQGDSSSGLDEQVCARVRASLQALDAELSLRGFSFHDVRHINLTVRDMAQFAAINAEYIRHFGTNPPSRVCVQEALPPSCPLVIEAFAFKPPLDSDTSMSSAPPLPPPRHMHVQGLSHWAPANIGPYSQAVEAGGVLFMAGQIGLHPSSMTLARTPEQQASLSLRSVERVLQAHGLTLQHTLSCICFLRHASLLPHCQQVLSRAVSNADHDERFAFDPRKSASPLPISVETSTAYCVVPDLPKHAEVEWHFTAVTDGSVVQQQRDLPLPNNSGRARATAVVADMHALVHVHVPAEACYTHPQTTSTTPSSTSTLQAVVDTCVRQVADWLPDTCARAHLISCRVLCDEMEASDLATALDAQQEVLFAGAPVCVLPVRLLSGDGLVLHCMYALDPPPFTNDDDNGDGDGVVEDEIFED</sequence>
<dbReference type="FunFam" id="3.40.50.620:FF:000069">
    <property type="entry name" value="diphthine--ammonia ligase"/>
    <property type="match status" value="1"/>
</dbReference>
<dbReference type="InterPro" id="IPR002761">
    <property type="entry name" value="Diphthami_syn_dom"/>
</dbReference>
<organism evidence="16">
    <name type="scientific">Salpingoeca rosetta (strain ATCC 50818 / BSB-021)</name>
    <dbReference type="NCBI Taxonomy" id="946362"/>
    <lineage>
        <taxon>Eukaryota</taxon>
        <taxon>Choanoflagellata</taxon>
        <taxon>Craspedida</taxon>
        <taxon>Salpingoecidae</taxon>
        <taxon>Salpingoeca</taxon>
    </lineage>
</organism>